<evidence type="ECO:0000313" key="8">
    <source>
        <dbReference type="Proteomes" id="UP000290189"/>
    </source>
</evidence>
<dbReference type="Pfam" id="PF01363">
    <property type="entry name" value="FYVE"/>
    <property type="match status" value="1"/>
</dbReference>
<dbReference type="PANTHER" id="PTHR47794">
    <property type="entry name" value="VACUOLAR PROTEIN SORTING-ASSOCIATED PROTEIN 27"/>
    <property type="match status" value="1"/>
</dbReference>
<evidence type="ECO:0000256" key="3">
    <source>
        <dbReference type="ARBA" id="ARBA00022833"/>
    </source>
</evidence>
<keyword evidence="3" id="KW-0862">Zinc</keyword>
<feature type="region of interest" description="Disordered" evidence="5">
    <location>
        <begin position="249"/>
        <end position="270"/>
    </location>
</feature>
<dbReference type="PROSITE" id="PS50178">
    <property type="entry name" value="ZF_FYVE"/>
    <property type="match status" value="1"/>
</dbReference>
<dbReference type="PANTHER" id="PTHR47794:SF1">
    <property type="entry name" value="VACUOLAR PROTEIN SORTING-ASSOCIATED PROTEIN 27"/>
    <property type="match status" value="1"/>
</dbReference>
<dbReference type="GO" id="GO:0033565">
    <property type="term" value="C:ESCRT-0 complex"/>
    <property type="evidence" value="ECO:0007669"/>
    <property type="project" value="TreeGrafter"/>
</dbReference>
<evidence type="ECO:0000256" key="5">
    <source>
        <dbReference type="SAM" id="MobiDB-lite"/>
    </source>
</evidence>
<reference evidence="7 8" key="1">
    <citation type="submission" date="2018-03" db="EMBL/GenBank/DDBJ databases">
        <authorList>
            <person name="Fogelqvist J."/>
        </authorList>
    </citation>
    <scope>NUCLEOTIDE SEQUENCE [LARGE SCALE GENOMIC DNA]</scope>
</reference>
<geneLocation type="mitochondrion" evidence="7"/>
<evidence type="ECO:0000256" key="4">
    <source>
        <dbReference type="PROSITE-ProRule" id="PRU00091"/>
    </source>
</evidence>
<dbReference type="SUPFAM" id="SSF57903">
    <property type="entry name" value="FYVE/PHD zinc finger"/>
    <property type="match status" value="1"/>
</dbReference>
<protein>
    <recommendedName>
        <fullName evidence="6">FYVE-type domain-containing protein</fullName>
    </recommendedName>
</protein>
<dbReference type="GO" id="GO:0006623">
    <property type="term" value="P:protein targeting to vacuole"/>
    <property type="evidence" value="ECO:0007669"/>
    <property type="project" value="TreeGrafter"/>
</dbReference>
<dbReference type="GO" id="GO:0032266">
    <property type="term" value="F:phosphatidylinositol-3-phosphate binding"/>
    <property type="evidence" value="ECO:0007669"/>
    <property type="project" value="TreeGrafter"/>
</dbReference>
<dbReference type="InterPro" id="IPR017455">
    <property type="entry name" value="Znf_FYVE-rel"/>
</dbReference>
<keyword evidence="7" id="KW-0496">Mitochondrion</keyword>
<dbReference type="SMART" id="SM00064">
    <property type="entry name" value="FYVE"/>
    <property type="match status" value="1"/>
</dbReference>
<accession>A0A3P3YC35</accession>
<sequence>MGQTINRSVICWEEDGPVCSLCRASFAPLFRRRHHCRSCGLLVCNDCSPYTSYLPQVGWGDDDPQRVCQVCARKSLTVAEVETHAYRVWSCTDPRRPRLDHLERLAPVVRAAKACPTFNAELLRLMTTTLSSVFARVHHRVQADVHWATRSTLVDDATLLDCIDSAERLRVVYDTVADDLAADVRFESLDSATTTLRYRVARRTAPLPIPQRRSLQSTAPIVRVRVPVVPVAGERRRKHAALRPHVDDAIGKTRRQGRSTGSRVLTVGGR</sequence>
<keyword evidence="2 4" id="KW-0863">Zinc-finger</keyword>
<feature type="domain" description="FYVE-type" evidence="6">
    <location>
        <begin position="13"/>
        <end position="76"/>
    </location>
</feature>
<dbReference type="EMBL" id="OVEO01000008">
    <property type="protein sequence ID" value="SPQ97699.1"/>
    <property type="molecule type" value="Genomic_DNA"/>
</dbReference>
<dbReference type="GO" id="GO:0008270">
    <property type="term" value="F:zinc ion binding"/>
    <property type="evidence" value="ECO:0007669"/>
    <property type="project" value="UniProtKB-KW"/>
</dbReference>
<dbReference type="AlphaFoldDB" id="A0A3P3YC35"/>
<dbReference type="InterPro" id="IPR013083">
    <property type="entry name" value="Znf_RING/FYVE/PHD"/>
</dbReference>
<dbReference type="Proteomes" id="UP000290189">
    <property type="component" value="Unassembled WGS sequence"/>
</dbReference>
<evidence type="ECO:0000256" key="1">
    <source>
        <dbReference type="ARBA" id="ARBA00022723"/>
    </source>
</evidence>
<keyword evidence="1" id="KW-0479">Metal-binding</keyword>
<organism evidence="7 8">
    <name type="scientific">Plasmodiophora brassicae</name>
    <name type="common">Clubroot disease agent</name>
    <dbReference type="NCBI Taxonomy" id="37360"/>
    <lineage>
        <taxon>Eukaryota</taxon>
        <taxon>Sar</taxon>
        <taxon>Rhizaria</taxon>
        <taxon>Endomyxa</taxon>
        <taxon>Phytomyxea</taxon>
        <taxon>Plasmodiophorida</taxon>
        <taxon>Plasmodiophoridae</taxon>
        <taxon>Plasmodiophora</taxon>
    </lineage>
</organism>
<name>A0A3P3YC35_PLABS</name>
<evidence type="ECO:0000313" key="7">
    <source>
        <dbReference type="EMBL" id="SPQ97699.1"/>
    </source>
</evidence>
<dbReference type="InterPro" id="IPR000306">
    <property type="entry name" value="Znf_FYVE"/>
</dbReference>
<gene>
    <name evidence="7" type="ORF">PLBR_LOCUS4914</name>
</gene>
<dbReference type="GO" id="GO:0043130">
    <property type="term" value="F:ubiquitin binding"/>
    <property type="evidence" value="ECO:0007669"/>
    <property type="project" value="TreeGrafter"/>
</dbReference>
<evidence type="ECO:0000256" key="2">
    <source>
        <dbReference type="ARBA" id="ARBA00022771"/>
    </source>
</evidence>
<dbReference type="InterPro" id="IPR011011">
    <property type="entry name" value="Znf_FYVE_PHD"/>
</dbReference>
<dbReference type="Gene3D" id="3.30.40.10">
    <property type="entry name" value="Zinc/RING finger domain, C3HC4 (zinc finger)"/>
    <property type="match status" value="1"/>
</dbReference>
<evidence type="ECO:0000259" key="6">
    <source>
        <dbReference type="PROSITE" id="PS50178"/>
    </source>
</evidence>
<proteinExistence type="predicted"/>
<dbReference type="GO" id="GO:0043328">
    <property type="term" value="P:protein transport to vacuole involved in ubiquitin-dependent protein catabolic process via the multivesicular body sorting pathway"/>
    <property type="evidence" value="ECO:0007669"/>
    <property type="project" value="TreeGrafter"/>
</dbReference>